<evidence type="ECO:0000256" key="5">
    <source>
        <dbReference type="ARBA" id="ARBA00022989"/>
    </source>
</evidence>
<gene>
    <name evidence="8" type="ORF">QO012_000077</name>
</gene>
<feature type="transmembrane region" description="Helical" evidence="7">
    <location>
        <begin position="40"/>
        <end position="61"/>
    </location>
</feature>
<evidence type="ECO:0000256" key="7">
    <source>
        <dbReference type="SAM" id="Phobius"/>
    </source>
</evidence>
<evidence type="ECO:0000313" key="9">
    <source>
        <dbReference type="Proteomes" id="UP001231124"/>
    </source>
</evidence>
<dbReference type="InterPro" id="IPR050833">
    <property type="entry name" value="Poly_Biosynth_Transport"/>
</dbReference>
<protein>
    <submittedName>
        <fullName evidence="8">PST family polysaccharide transporter</fullName>
    </submittedName>
</protein>
<sequence length="510" mass="55254">MIGKKAAFGGAILVGTRLFSRVLDLVAMVVIARILTPGDFGLVALAMSFVIIVEAVLELPLTQAMLRLDDIERAHYDSAFTLSILRGCVLYLCVLIISFPVTHIYGDDRLFLLLQVVGAAPLLKSFASPMLVDFQRALSFWRDAAVELSAKICGVVASISCAALGAGYWSIAIGLLCTNSAYSLISFILAPYRPRLSFARMGFFARFSGWISLAQVAIALNWQVENLVLGRLGSSTQLGLFKVGSDLAGIPFQALFGPLARPLIAVFSKIKASGASTKGQYLLASSYMMAIGLPIMTGIAVTAPFITRVFLGDQWDAAAPILHLLALSTIPALFTVAAYPLVIAAGQTKIVFQQNIADLVVRVPSTIAGIYFYGLNGLIGARLISELFRNIYIMKTIKDMEGISISGQVTYHARYLVSAGAMYFIVLTVEQILIPHFRSDQSLARLVVASFIGACFYFVSIFIGWLVSGRPPGIEQSVVNFLKEHRGRIARANFGKPDHLMPKRKDPAAP</sequence>
<proteinExistence type="inferred from homology"/>
<dbReference type="RefSeq" id="WP_238205701.1">
    <property type="nucleotide sequence ID" value="NZ_BPQE01000023.1"/>
</dbReference>
<dbReference type="CDD" id="cd13127">
    <property type="entry name" value="MATE_tuaB_like"/>
    <property type="match status" value="1"/>
</dbReference>
<dbReference type="EMBL" id="JAUSVP010000001">
    <property type="protein sequence ID" value="MDQ0445599.1"/>
    <property type="molecule type" value="Genomic_DNA"/>
</dbReference>
<evidence type="ECO:0000256" key="3">
    <source>
        <dbReference type="ARBA" id="ARBA00022475"/>
    </source>
</evidence>
<evidence type="ECO:0000256" key="6">
    <source>
        <dbReference type="ARBA" id="ARBA00023136"/>
    </source>
</evidence>
<feature type="transmembrane region" description="Helical" evidence="7">
    <location>
        <begin position="356"/>
        <end position="374"/>
    </location>
</feature>
<evidence type="ECO:0000256" key="2">
    <source>
        <dbReference type="ARBA" id="ARBA00007430"/>
    </source>
</evidence>
<dbReference type="PANTHER" id="PTHR30250:SF10">
    <property type="entry name" value="LIPOPOLYSACCHARIDE BIOSYNTHESIS PROTEIN WZXC"/>
    <property type="match status" value="1"/>
</dbReference>
<accession>A0ABU0HTE1</accession>
<feature type="transmembrane region" description="Helical" evidence="7">
    <location>
        <begin position="171"/>
        <end position="191"/>
    </location>
</feature>
<feature type="transmembrane region" description="Helical" evidence="7">
    <location>
        <begin position="82"/>
        <end position="105"/>
    </location>
</feature>
<comment type="caution">
    <text evidence="8">The sequence shown here is derived from an EMBL/GenBank/DDBJ whole genome shotgun (WGS) entry which is preliminary data.</text>
</comment>
<keyword evidence="4 7" id="KW-0812">Transmembrane</keyword>
<keyword evidence="6 7" id="KW-0472">Membrane</keyword>
<organism evidence="8 9">
    <name type="scientific">Methylobacterium aerolatum</name>
    <dbReference type="NCBI Taxonomy" id="418708"/>
    <lineage>
        <taxon>Bacteria</taxon>
        <taxon>Pseudomonadati</taxon>
        <taxon>Pseudomonadota</taxon>
        <taxon>Alphaproteobacteria</taxon>
        <taxon>Hyphomicrobiales</taxon>
        <taxon>Methylobacteriaceae</taxon>
        <taxon>Methylobacterium</taxon>
    </lineage>
</organism>
<dbReference type="Proteomes" id="UP001231124">
    <property type="component" value="Unassembled WGS sequence"/>
</dbReference>
<comment type="similarity">
    <text evidence="2">Belongs to the polysaccharide synthase family.</text>
</comment>
<feature type="transmembrane region" description="Helical" evidence="7">
    <location>
        <begin position="12"/>
        <end position="34"/>
    </location>
</feature>
<feature type="transmembrane region" description="Helical" evidence="7">
    <location>
        <begin position="321"/>
        <end position="344"/>
    </location>
</feature>
<keyword evidence="9" id="KW-1185">Reference proteome</keyword>
<comment type="subcellular location">
    <subcellularLocation>
        <location evidence="1">Cell membrane</location>
        <topology evidence="1">Multi-pass membrane protein</topology>
    </subcellularLocation>
</comment>
<dbReference type="PANTHER" id="PTHR30250">
    <property type="entry name" value="PST FAMILY PREDICTED COLANIC ACID TRANSPORTER"/>
    <property type="match status" value="1"/>
</dbReference>
<evidence type="ECO:0000256" key="1">
    <source>
        <dbReference type="ARBA" id="ARBA00004651"/>
    </source>
</evidence>
<name>A0ABU0HTE1_9HYPH</name>
<evidence type="ECO:0000256" key="4">
    <source>
        <dbReference type="ARBA" id="ARBA00022692"/>
    </source>
</evidence>
<feature type="transmembrane region" description="Helical" evidence="7">
    <location>
        <begin position="281"/>
        <end position="301"/>
    </location>
</feature>
<keyword evidence="3" id="KW-1003">Cell membrane</keyword>
<keyword evidence="5 7" id="KW-1133">Transmembrane helix</keyword>
<feature type="transmembrane region" description="Helical" evidence="7">
    <location>
        <begin position="446"/>
        <end position="467"/>
    </location>
</feature>
<feature type="transmembrane region" description="Helical" evidence="7">
    <location>
        <begin position="203"/>
        <end position="220"/>
    </location>
</feature>
<feature type="transmembrane region" description="Helical" evidence="7">
    <location>
        <begin position="415"/>
        <end position="434"/>
    </location>
</feature>
<dbReference type="Pfam" id="PF13440">
    <property type="entry name" value="Polysacc_synt_3"/>
    <property type="match status" value="1"/>
</dbReference>
<reference evidence="8 9" key="1">
    <citation type="submission" date="2023-07" db="EMBL/GenBank/DDBJ databases">
        <title>Genomic Encyclopedia of Type Strains, Phase IV (KMG-IV): sequencing the most valuable type-strain genomes for metagenomic binning, comparative biology and taxonomic classification.</title>
        <authorList>
            <person name="Goeker M."/>
        </authorList>
    </citation>
    <scope>NUCLEOTIDE SEQUENCE [LARGE SCALE GENOMIC DNA]</scope>
    <source>
        <strain evidence="8 9">DSM 19013</strain>
    </source>
</reference>
<evidence type="ECO:0000313" key="8">
    <source>
        <dbReference type="EMBL" id="MDQ0445599.1"/>
    </source>
</evidence>